<dbReference type="PANTHER" id="PTHR10925:SF5">
    <property type="entry name" value="RNA CYTIDINE ACETYLTRANSFERASE"/>
    <property type="match status" value="1"/>
</dbReference>
<keyword evidence="2 9" id="KW-0820">tRNA-binding</keyword>
<dbReference type="EMBL" id="CP019343">
    <property type="protein sequence ID" value="ARN76417.1"/>
    <property type="molecule type" value="Genomic_DNA"/>
</dbReference>
<dbReference type="SUPFAM" id="SSF52540">
    <property type="entry name" value="P-loop containing nucleoside triphosphate hydrolases"/>
    <property type="match status" value="1"/>
</dbReference>
<dbReference type="EC" id="2.3.1.193" evidence="9"/>
<dbReference type="GO" id="GO:1904812">
    <property type="term" value="P:rRNA acetylation involved in maturation of SSU-rRNA"/>
    <property type="evidence" value="ECO:0007669"/>
    <property type="project" value="TreeGrafter"/>
</dbReference>
<evidence type="ECO:0000256" key="3">
    <source>
        <dbReference type="ARBA" id="ARBA00022679"/>
    </source>
</evidence>
<dbReference type="InterPro" id="IPR024914">
    <property type="entry name" value="tRNA_acetyltr_TmcA"/>
</dbReference>
<dbReference type="Pfam" id="PF05127">
    <property type="entry name" value="NAT10_TcmA_helicase"/>
    <property type="match status" value="1"/>
</dbReference>
<dbReference type="Gene3D" id="3.40.50.300">
    <property type="entry name" value="P-loop containing nucleotide triphosphate hydrolases"/>
    <property type="match status" value="1"/>
</dbReference>
<proteinExistence type="inferred from homology"/>
<accession>A0A1X9NNU8</accession>
<feature type="binding site" evidence="9">
    <location>
        <position position="178"/>
    </location>
    <ligand>
        <name>ATP</name>
        <dbReference type="ChEBI" id="CHEBI:30616"/>
    </ligand>
</feature>
<comment type="similarity">
    <text evidence="9">Belongs to the TmcA family.</text>
</comment>
<gene>
    <name evidence="9" type="primary">tmcA</name>
    <name evidence="11" type="ORF">BST96_13690</name>
</gene>
<dbReference type="Pfam" id="PF13718">
    <property type="entry name" value="GNAT_acetyltr_2"/>
    <property type="match status" value="1"/>
</dbReference>
<keyword evidence="6 9" id="KW-0067">ATP-binding</keyword>
<feature type="binding site" evidence="9">
    <location>
        <begin position="495"/>
        <end position="497"/>
    </location>
    <ligand>
        <name>acetyl-CoA</name>
        <dbReference type="ChEBI" id="CHEBI:57288"/>
    </ligand>
</feature>
<dbReference type="InterPro" id="IPR016181">
    <property type="entry name" value="Acyl_CoA_acyltransferase"/>
</dbReference>
<dbReference type="PROSITE" id="PS51186">
    <property type="entry name" value="GNAT"/>
    <property type="match status" value="1"/>
</dbReference>
<reference evidence="11 12" key="1">
    <citation type="submission" date="2016-11" db="EMBL/GenBank/DDBJ databases">
        <title>Trade-off between light-utilization and light-protection in marine flavobacteria.</title>
        <authorList>
            <person name="Kumagai Y."/>
        </authorList>
    </citation>
    <scope>NUCLEOTIDE SEQUENCE [LARGE SCALE GENOMIC DNA]</scope>
    <source>
        <strain evidence="11 12">NBRC 107125</strain>
    </source>
</reference>
<evidence type="ECO:0000256" key="7">
    <source>
        <dbReference type="ARBA" id="ARBA00022884"/>
    </source>
</evidence>
<dbReference type="Gene3D" id="3.40.50.11040">
    <property type="match status" value="1"/>
</dbReference>
<keyword evidence="12" id="KW-1185">Reference proteome</keyword>
<dbReference type="InterPro" id="IPR013562">
    <property type="entry name" value="TmcA/NAT10_N"/>
</dbReference>
<comment type="subcellular location">
    <subcellularLocation>
        <location evidence="9">Cytoplasm</location>
    </subcellularLocation>
</comment>
<dbReference type="InterPro" id="IPR038321">
    <property type="entry name" value="TmcA_C_sf"/>
</dbReference>
<dbReference type="CDD" id="cd04301">
    <property type="entry name" value="NAT_SF"/>
    <property type="match status" value="1"/>
</dbReference>
<evidence type="ECO:0000256" key="2">
    <source>
        <dbReference type="ARBA" id="ARBA00022555"/>
    </source>
</evidence>
<sequence>MAQQHTIARESRQRGLVVLAGERHWACELLKDLDLVQSPLWVSDKAPDNVSSIERAKARQYLGREIDGVIYDAWAGFDPDALAAVSGALVGGGLFILLVPPLHQWPSYHDPDYQRLFVHPVQAEDISGRFIQHIIRHIRADKNALLIEQNQPITFIPVTPIVSAPLIPMADHCLTADQSQAVNAITNVLTGRSRRPLVIRSDRGRGKSSALGIASASLMQQRDCRIIITAPRLESVQAVFEHAARLLAVEPSPGCIDCIDYQQSRLQFIAPDKLIRNKPDADLLLVDEAAAIPAFILEHYLSRYNRIVFSTTVHGYEGSGRGFDIRFKQTLDNKTPQWQSCVLQQAIRWADNDPVENWLFDSLLLKVSAIDKDLFAACDPKQCVSELLNRDQLLDNSADLEQLFSLLVSAHYQTTPADLRNILDGPNISIWVSRYRGHIIAAALLADEGGFDKSLAESIWQGTRRPQGHLIAQSLSAHCGFKEAPLLRYQRVMRIAVNPLLQRQQIGKQLLAEIVLEARQQGVDCIGSSFAATADVLQFWRSVQCIPVRLGTARDASSGCYSAMVLSALSVAGESLLTKASQRFGEYLPRDLSVHYPQLEPALAIALLLDINTQSIYLDQQAWLDIEAFVLGHRQYQTCHLALWKLAVLALSNKALVAILSQEQQQLLVLRVMQQLPISEVVEQTELSGKKALQEALREIIQTLFLQRQTLAQ</sequence>
<dbReference type="PANTHER" id="PTHR10925">
    <property type="entry name" value="N-ACETYLTRANSFERASE 10"/>
    <property type="match status" value="1"/>
</dbReference>
<keyword evidence="5 9" id="KW-0547">Nucleotide-binding</keyword>
<comment type="function">
    <text evidence="9">Catalyzes the formation of N(4)-acetylcytidine (ac(4)C) at the wobble position of tRNA(Met), by using acetyl-CoA as an acetyl donor and ATP (or GTP).</text>
</comment>
<dbReference type="InterPro" id="IPR027417">
    <property type="entry name" value="P-loop_NTPase"/>
</dbReference>
<evidence type="ECO:0000313" key="11">
    <source>
        <dbReference type="EMBL" id="ARN76417.1"/>
    </source>
</evidence>
<keyword evidence="7 9" id="KW-0694">RNA-binding</keyword>
<dbReference type="HAMAP" id="MF_01886">
    <property type="entry name" value="tRNA_acetyltr_TmcA"/>
    <property type="match status" value="1"/>
</dbReference>
<evidence type="ECO:0000313" key="12">
    <source>
        <dbReference type="Proteomes" id="UP000193450"/>
    </source>
</evidence>
<evidence type="ECO:0000256" key="4">
    <source>
        <dbReference type="ARBA" id="ARBA00022694"/>
    </source>
</evidence>
<dbReference type="Pfam" id="PF08351">
    <property type="entry name" value="TmcA_N"/>
    <property type="match status" value="1"/>
</dbReference>
<dbReference type="InterPro" id="IPR007807">
    <property type="entry name" value="TcmA/NAT10_helicase"/>
</dbReference>
<evidence type="ECO:0000259" key="10">
    <source>
        <dbReference type="PROSITE" id="PS51186"/>
    </source>
</evidence>
<evidence type="ECO:0000256" key="6">
    <source>
        <dbReference type="ARBA" id="ARBA00022840"/>
    </source>
</evidence>
<dbReference type="InterPro" id="IPR000182">
    <property type="entry name" value="GNAT_dom"/>
</dbReference>
<dbReference type="AlphaFoldDB" id="A0A1X9NNU8"/>
<comment type="caution">
    <text evidence="9">Lacks conserved residue(s) required for the propagation of feature annotation.</text>
</comment>
<keyword evidence="8 9" id="KW-0012">Acyltransferase</keyword>
<feature type="binding site" evidence="9">
    <location>
        <position position="348"/>
    </location>
    <ligand>
        <name>ATP</name>
        <dbReference type="ChEBI" id="CHEBI:30616"/>
    </ligand>
</feature>
<dbReference type="GO" id="GO:0000049">
    <property type="term" value="F:tRNA binding"/>
    <property type="evidence" value="ECO:0007669"/>
    <property type="project" value="UniProtKB-UniRule"/>
</dbReference>
<protein>
    <recommendedName>
        <fullName evidence="9">tRNA(Met) cytidine acetyltransferase TmcA</fullName>
        <ecNumber evidence="9">2.3.1.193</ecNumber>
    </recommendedName>
</protein>
<dbReference type="GO" id="GO:0005524">
    <property type="term" value="F:ATP binding"/>
    <property type="evidence" value="ECO:0007669"/>
    <property type="project" value="UniProtKB-UniRule"/>
</dbReference>
<comment type="catalytic activity">
    <reaction evidence="9">
        <text>cytidine(34) in elongator tRNA(Met) + acetyl-CoA + ATP + H2O = N(4)-acetylcytidine(34) in elongator tRNA(Met) + ADP + phosphate + CoA + H(+)</text>
        <dbReference type="Rhea" id="RHEA:43788"/>
        <dbReference type="Rhea" id="RHEA-COMP:10693"/>
        <dbReference type="Rhea" id="RHEA-COMP:10694"/>
        <dbReference type="ChEBI" id="CHEBI:15377"/>
        <dbReference type="ChEBI" id="CHEBI:15378"/>
        <dbReference type="ChEBI" id="CHEBI:30616"/>
        <dbReference type="ChEBI" id="CHEBI:43474"/>
        <dbReference type="ChEBI" id="CHEBI:57287"/>
        <dbReference type="ChEBI" id="CHEBI:57288"/>
        <dbReference type="ChEBI" id="CHEBI:74900"/>
        <dbReference type="ChEBI" id="CHEBI:82748"/>
        <dbReference type="ChEBI" id="CHEBI:456216"/>
        <dbReference type="EC" id="2.3.1.193"/>
    </reaction>
</comment>
<evidence type="ECO:0000256" key="8">
    <source>
        <dbReference type="ARBA" id="ARBA00023315"/>
    </source>
</evidence>
<organism evidence="11 12">
    <name type="scientific">Oceanicoccus sagamiensis</name>
    <dbReference type="NCBI Taxonomy" id="716816"/>
    <lineage>
        <taxon>Bacteria</taxon>
        <taxon>Pseudomonadati</taxon>
        <taxon>Pseudomonadota</taxon>
        <taxon>Gammaproteobacteria</taxon>
        <taxon>Cellvibrionales</taxon>
        <taxon>Spongiibacteraceae</taxon>
        <taxon>Oceanicoccus</taxon>
    </lineage>
</organism>
<keyword evidence="1 9" id="KW-0963">Cytoplasm</keyword>
<keyword evidence="3 9" id="KW-0808">Transferase</keyword>
<dbReference type="GO" id="GO:0002101">
    <property type="term" value="P:tRNA wobble cytosine modification"/>
    <property type="evidence" value="ECO:0007669"/>
    <property type="project" value="UniProtKB-UniRule"/>
</dbReference>
<dbReference type="GO" id="GO:0051391">
    <property type="term" value="P:tRNA acetylation"/>
    <property type="evidence" value="ECO:0007669"/>
    <property type="project" value="UniProtKB-UniRule"/>
</dbReference>
<dbReference type="Proteomes" id="UP000193450">
    <property type="component" value="Chromosome"/>
</dbReference>
<evidence type="ECO:0000256" key="9">
    <source>
        <dbReference type="HAMAP-Rule" id="MF_01886"/>
    </source>
</evidence>
<dbReference type="GO" id="GO:0051392">
    <property type="term" value="F:tRNA cytidine N4-acetyltransferase activity"/>
    <property type="evidence" value="ECO:0007669"/>
    <property type="project" value="UniProtKB-UniRule"/>
</dbReference>
<dbReference type="Pfam" id="PF17176">
    <property type="entry name" value="tRNA_bind_3"/>
    <property type="match status" value="1"/>
</dbReference>
<dbReference type="SUPFAM" id="SSF55729">
    <property type="entry name" value="Acyl-CoA N-acyltransferases (Nat)"/>
    <property type="match status" value="1"/>
</dbReference>
<dbReference type="STRING" id="716816.BST96_13690"/>
<dbReference type="Gene3D" id="3.40.630.30">
    <property type="match status" value="1"/>
</dbReference>
<dbReference type="InterPro" id="IPR033442">
    <property type="entry name" value="TmcA_tRNA_bind"/>
</dbReference>
<dbReference type="KEGG" id="osg:BST96_13690"/>
<dbReference type="GO" id="GO:1990883">
    <property type="term" value="F:18S rRNA cytidine N-acetyltransferase activity"/>
    <property type="evidence" value="ECO:0007669"/>
    <property type="project" value="TreeGrafter"/>
</dbReference>
<dbReference type="GO" id="GO:0005737">
    <property type="term" value="C:cytoplasm"/>
    <property type="evidence" value="ECO:0007669"/>
    <property type="project" value="UniProtKB-SubCell"/>
</dbReference>
<name>A0A1X9NNU8_9GAMM</name>
<evidence type="ECO:0000256" key="1">
    <source>
        <dbReference type="ARBA" id="ARBA00022490"/>
    </source>
</evidence>
<keyword evidence="4 9" id="KW-0819">tRNA processing</keyword>
<dbReference type="Gene3D" id="1.20.120.890">
    <property type="entry name" value="tRNA(Met) cytidine acetyltransferase, tail domain"/>
    <property type="match status" value="1"/>
</dbReference>
<evidence type="ECO:0000256" key="5">
    <source>
        <dbReference type="ARBA" id="ARBA00022741"/>
    </source>
</evidence>
<feature type="domain" description="N-acetyltransferase" evidence="10">
    <location>
        <begin position="391"/>
        <end position="572"/>
    </location>
</feature>
<dbReference type="InterPro" id="IPR032672">
    <property type="entry name" value="TmcA/NAT10/Kre33"/>
</dbReference>